<name>A0A2A4X2K0_UNCAE</name>
<dbReference type="AlphaFoldDB" id="A0A2A4X2K0"/>
<proteinExistence type="predicted"/>
<evidence type="ECO:0008006" key="4">
    <source>
        <dbReference type="Google" id="ProtNLM"/>
    </source>
</evidence>
<sequence>MKKNKKIKKSTLFIALLVMGGLILGNAFADNNKEVKIEEAVAVVAVEKAEAVEQDDALIDYKKELQKVKKETSNFINN</sequence>
<feature type="signal peptide" evidence="1">
    <location>
        <begin position="1"/>
        <end position="29"/>
    </location>
</feature>
<comment type="caution">
    <text evidence="2">The sequence shown here is derived from an EMBL/GenBank/DDBJ whole genome shotgun (WGS) entry which is preliminary data.</text>
</comment>
<reference evidence="3" key="1">
    <citation type="submission" date="2017-08" db="EMBL/GenBank/DDBJ databases">
        <title>A dynamic microbial community with high functional redundancy inhabits the cold, oxic subseafloor aquifer.</title>
        <authorList>
            <person name="Tully B.J."/>
            <person name="Wheat C.G."/>
            <person name="Glazer B.T."/>
            <person name="Huber J.A."/>
        </authorList>
    </citation>
    <scope>NUCLEOTIDE SEQUENCE [LARGE SCALE GENOMIC DNA]</scope>
</reference>
<dbReference type="Proteomes" id="UP000218775">
    <property type="component" value="Unassembled WGS sequence"/>
</dbReference>
<accession>A0A2A4X2K0</accession>
<keyword evidence="1" id="KW-0732">Signal</keyword>
<evidence type="ECO:0000256" key="1">
    <source>
        <dbReference type="SAM" id="SignalP"/>
    </source>
</evidence>
<feature type="chain" id="PRO_5012042934" description="OmpH family outer membrane protein" evidence="1">
    <location>
        <begin position="30"/>
        <end position="78"/>
    </location>
</feature>
<evidence type="ECO:0000313" key="3">
    <source>
        <dbReference type="Proteomes" id="UP000218775"/>
    </source>
</evidence>
<evidence type="ECO:0000313" key="2">
    <source>
        <dbReference type="EMBL" id="PCI76868.1"/>
    </source>
</evidence>
<protein>
    <recommendedName>
        <fullName evidence="4">OmpH family outer membrane protein</fullName>
    </recommendedName>
</protein>
<dbReference type="EMBL" id="NVUK01000023">
    <property type="protein sequence ID" value="PCI76868.1"/>
    <property type="molecule type" value="Genomic_DNA"/>
</dbReference>
<gene>
    <name evidence="2" type="ORF">COB21_03810</name>
</gene>
<organism evidence="2 3">
    <name type="scientific">Aerophobetes bacterium</name>
    <dbReference type="NCBI Taxonomy" id="2030807"/>
    <lineage>
        <taxon>Bacteria</taxon>
        <taxon>Candidatus Aerophobota</taxon>
    </lineage>
</organism>